<organism evidence="1 2">
    <name type="scientific">Puniceibacterium sediminis</name>
    <dbReference type="NCBI Taxonomy" id="1608407"/>
    <lineage>
        <taxon>Bacteria</taxon>
        <taxon>Pseudomonadati</taxon>
        <taxon>Pseudomonadota</taxon>
        <taxon>Alphaproteobacteria</taxon>
        <taxon>Rhodobacterales</taxon>
        <taxon>Paracoccaceae</taxon>
        <taxon>Puniceibacterium</taxon>
    </lineage>
</organism>
<dbReference type="GO" id="GO:0006508">
    <property type="term" value="P:proteolysis"/>
    <property type="evidence" value="ECO:0007669"/>
    <property type="project" value="InterPro"/>
</dbReference>
<dbReference type="SUPFAM" id="SSF52743">
    <property type="entry name" value="Subtilisin-like"/>
    <property type="match status" value="1"/>
</dbReference>
<evidence type="ECO:0000313" key="1">
    <source>
        <dbReference type="EMBL" id="SNR73914.1"/>
    </source>
</evidence>
<evidence type="ECO:0008006" key="3">
    <source>
        <dbReference type="Google" id="ProtNLM"/>
    </source>
</evidence>
<dbReference type="Gene3D" id="2.60.120.1290">
    <property type="match status" value="1"/>
</dbReference>
<dbReference type="OrthoDB" id="8010691at2"/>
<reference evidence="1 2" key="1">
    <citation type="submission" date="2017-06" db="EMBL/GenBank/DDBJ databases">
        <authorList>
            <person name="Kim H.J."/>
            <person name="Triplett B.A."/>
        </authorList>
    </citation>
    <scope>NUCLEOTIDE SEQUENCE [LARGE SCALE GENOMIC DNA]</scope>
    <source>
        <strain evidence="1 2">DSM 29052</strain>
    </source>
</reference>
<dbReference type="Proteomes" id="UP000198417">
    <property type="component" value="Unassembled WGS sequence"/>
</dbReference>
<dbReference type="Gene3D" id="3.40.50.200">
    <property type="entry name" value="Peptidase S8/S53 domain"/>
    <property type="match status" value="1"/>
</dbReference>
<evidence type="ECO:0000313" key="2">
    <source>
        <dbReference type="Proteomes" id="UP000198417"/>
    </source>
</evidence>
<dbReference type="InterPro" id="IPR036852">
    <property type="entry name" value="Peptidase_S8/S53_dom_sf"/>
</dbReference>
<gene>
    <name evidence="1" type="ORF">SAMN06265370_11982</name>
</gene>
<name>A0A238YTC7_9RHOB</name>
<proteinExistence type="predicted"/>
<sequence length="702" mass="76737">MVLTWSPPVSAEFWDAYLDWSWLLQERRAALSPPPVHTPDWFTPMFVRLKASGTPPSLEKTRKTILRHVRTPGDPLMMDPQEFRRLKARSRPNDPLQGLPDEYWLYLRRGTPPSDYGDLMELIDVGYPVNLDASGSHSWLDEEDEVETSKPEKSGKSRPIVAIIDDGIGFLNARFRKPTRNGKYRTRFHAVWLQALETRRRGPGPRRALIGEILSRKDINKWVRKGQELEESAVYTQLSQQLFGMNEPKSLVFGTSHGTHLLDLAAGANPEDGDDPVHRWPLIGVQLPPEAVADTSGMRFESYMVQAVRWILSEAARINKKAPVIINLSLGMLAGPKNGTSFAEYQIAREAALWEEVTGQPVRIVWAFGNNRRSRQVAQFDYDPGAGVIEHQITWRAQPDDLTASYMEIRTAAGVPSDQIEISLTSPSGAASGFVPLPTGAYRSLDVNGAPIARIYHVEKHSLSPTVEQVATHTLALAPNEAQVAGEPLAEAGTWSVAVRYTGTAPCAVHLQIQRDENLPGFHSGGRQSYFDGGEDAYVWDPEFRNWSGLAPDCPITRAATHSALVTDTGRQIFSAAAAMWEASTQSYIPAYYTPDGSDWTVPGPTVATRAEDGWVERGVLSSNTLTGSVSPVAGTSAAAGRLTRALAMNAKLVVQNAAAGGGTQMDDLVGGVVPLLPVPPGETNRLGAALVNVHMGARPRG</sequence>
<protein>
    <recommendedName>
        <fullName evidence="3">Subtilase family protein</fullName>
    </recommendedName>
</protein>
<dbReference type="RefSeq" id="WP_089272868.1">
    <property type="nucleotide sequence ID" value="NZ_FZNN01000019.1"/>
</dbReference>
<dbReference type="AlphaFoldDB" id="A0A238YTC7"/>
<keyword evidence="2" id="KW-1185">Reference proteome</keyword>
<dbReference type="GO" id="GO:0004252">
    <property type="term" value="F:serine-type endopeptidase activity"/>
    <property type="evidence" value="ECO:0007669"/>
    <property type="project" value="InterPro"/>
</dbReference>
<dbReference type="EMBL" id="FZNN01000019">
    <property type="protein sequence ID" value="SNR73914.1"/>
    <property type="molecule type" value="Genomic_DNA"/>
</dbReference>
<accession>A0A238YTC7</accession>